<accession>E7FPQ9</accession>
<sequence length="47" mass="5616">MLDLKERSKLKFIKHSLYFVKKTPKAAKTPFDAFRCFLLNAEHRLSF</sequence>
<comment type="caution">
    <text evidence="1">The sequence shown here is derived from an EMBL/GenBank/DDBJ whole genome shotgun (WGS) entry which is preliminary data.</text>
</comment>
<protein>
    <submittedName>
        <fullName evidence="1">Uncharacterized protein</fullName>
    </submittedName>
</protein>
<name>E7FPQ9_9LACO</name>
<dbReference type="EMBL" id="ACGS02000029">
    <property type="protein sequence ID" value="EFZ34990.1"/>
    <property type="molecule type" value="Genomic_DNA"/>
</dbReference>
<organism evidence="1 2">
    <name type="scientific">Ligilactobacillus ruminis ATCC 25644</name>
    <dbReference type="NCBI Taxonomy" id="525362"/>
    <lineage>
        <taxon>Bacteria</taxon>
        <taxon>Bacillati</taxon>
        <taxon>Bacillota</taxon>
        <taxon>Bacilli</taxon>
        <taxon>Lactobacillales</taxon>
        <taxon>Lactobacillaceae</taxon>
        <taxon>Ligilactobacillus</taxon>
    </lineage>
</organism>
<evidence type="ECO:0000313" key="1">
    <source>
        <dbReference type="EMBL" id="EFZ34990.1"/>
    </source>
</evidence>
<dbReference type="HOGENOM" id="CLU_3169608_0_0_9"/>
<gene>
    <name evidence="1" type="ORF">HMPREF0542_10886</name>
</gene>
<evidence type="ECO:0000313" key="2">
    <source>
        <dbReference type="Proteomes" id="UP000004099"/>
    </source>
</evidence>
<dbReference type="PATRIC" id="fig|525362.12.peg.1898"/>
<dbReference type="AlphaFoldDB" id="E7FPQ9"/>
<proteinExistence type="predicted"/>
<dbReference type="Proteomes" id="UP000004099">
    <property type="component" value="Unassembled WGS sequence"/>
</dbReference>
<reference evidence="1 2" key="1">
    <citation type="submission" date="2011-01" db="EMBL/GenBank/DDBJ databases">
        <authorList>
            <person name="Muzny D."/>
            <person name="Qin X."/>
            <person name="Buhay C."/>
            <person name="Dugan-Rocha S."/>
            <person name="Ding Y."/>
            <person name="Chen G."/>
            <person name="Hawes A."/>
            <person name="Holder M."/>
            <person name="Jhangiani S."/>
            <person name="Johnson A."/>
            <person name="Khan Z."/>
            <person name="Li Z."/>
            <person name="Liu W."/>
            <person name="Liu X."/>
            <person name="Perez L."/>
            <person name="Shen H."/>
            <person name="Wang Q."/>
            <person name="Watt J."/>
            <person name="Xi L."/>
            <person name="Xin Y."/>
            <person name="Zhou J."/>
            <person name="Deng J."/>
            <person name="Jiang H."/>
            <person name="Liu Y."/>
            <person name="Qu J."/>
            <person name="Song X.-Z."/>
            <person name="Zhang L."/>
            <person name="Villasana D."/>
            <person name="Johnson A."/>
            <person name="Liu J."/>
            <person name="Liyanage D."/>
            <person name="Lorensuhewa L."/>
            <person name="Robinson T."/>
            <person name="Song A."/>
            <person name="Song B.-B."/>
            <person name="Dinh H."/>
            <person name="Thornton R."/>
            <person name="Coyle M."/>
            <person name="Francisco L."/>
            <person name="Jackson L."/>
            <person name="Javaid M."/>
            <person name="Korchina V."/>
            <person name="Kovar C."/>
            <person name="Mata R."/>
            <person name="Mathew T."/>
            <person name="Ngo R."/>
            <person name="Nguyen L."/>
            <person name="Nguyen N."/>
            <person name="Okwuonu G."/>
            <person name="Ongeri F."/>
            <person name="Pham C."/>
            <person name="Simmons D."/>
            <person name="Wilczek-Boney K."/>
            <person name="Hale W."/>
            <person name="Jakkamsetti A."/>
            <person name="Pham P."/>
            <person name="Ruth R."/>
            <person name="San Lucas F."/>
            <person name="Warren J."/>
            <person name="Zhang J."/>
            <person name="Zhao Z."/>
            <person name="Zhou C."/>
            <person name="Zhu D."/>
            <person name="Lee S."/>
            <person name="Bess C."/>
            <person name="Blankenburg K."/>
            <person name="Forbes L."/>
            <person name="Fu Q."/>
            <person name="Gubbala S."/>
            <person name="Hirani K."/>
            <person name="Jayaseelan J.C."/>
            <person name="Lara F."/>
            <person name="Munidasa M."/>
            <person name="Palculict T."/>
            <person name="Patil S."/>
            <person name="Pu L.-L."/>
            <person name="Saada N."/>
            <person name="Tang L."/>
            <person name="Weissenberger G."/>
            <person name="Zhu Y."/>
            <person name="Hemphill L."/>
            <person name="Shang Y."/>
            <person name="Youmans B."/>
            <person name="Ayvaz T."/>
            <person name="Ross M."/>
            <person name="Santibanez J."/>
            <person name="Aqrawi P."/>
            <person name="Gross S."/>
            <person name="Joshi V."/>
            <person name="Fowler G."/>
            <person name="Nazareth L."/>
            <person name="Reid J."/>
            <person name="Worley K."/>
            <person name="Petrosino J."/>
            <person name="Highlander S."/>
            <person name="Gibbs R."/>
        </authorList>
    </citation>
    <scope>NUCLEOTIDE SEQUENCE [LARGE SCALE GENOMIC DNA]</scope>
    <source>
        <strain evidence="1 2">ATCC 25644</strain>
    </source>
</reference>